<dbReference type="EMBL" id="LR796380">
    <property type="protein sequence ID" value="CAB4140650.1"/>
    <property type="molecule type" value="Genomic_DNA"/>
</dbReference>
<protein>
    <submittedName>
        <fullName evidence="2">Uncharacterized protein</fullName>
    </submittedName>
</protein>
<name>A0A6J5M6F3_9CAUD</name>
<evidence type="ECO:0000256" key="1">
    <source>
        <dbReference type="SAM" id="MobiDB-lite"/>
    </source>
</evidence>
<reference evidence="2" key="1">
    <citation type="submission" date="2020-04" db="EMBL/GenBank/DDBJ databases">
        <authorList>
            <person name="Chiriac C."/>
            <person name="Salcher M."/>
            <person name="Ghai R."/>
            <person name="Kavagutti S V."/>
        </authorList>
    </citation>
    <scope>NUCLEOTIDE SEQUENCE</scope>
</reference>
<feature type="compositionally biased region" description="Acidic residues" evidence="1">
    <location>
        <begin position="56"/>
        <end position="82"/>
    </location>
</feature>
<gene>
    <name evidence="2" type="ORF">UFOVP395_47</name>
</gene>
<evidence type="ECO:0000313" key="2">
    <source>
        <dbReference type="EMBL" id="CAB4140650.1"/>
    </source>
</evidence>
<accession>A0A6J5M6F3</accession>
<organism evidence="2">
    <name type="scientific">uncultured Caudovirales phage</name>
    <dbReference type="NCBI Taxonomy" id="2100421"/>
    <lineage>
        <taxon>Viruses</taxon>
        <taxon>Duplodnaviria</taxon>
        <taxon>Heunggongvirae</taxon>
        <taxon>Uroviricota</taxon>
        <taxon>Caudoviricetes</taxon>
        <taxon>Peduoviridae</taxon>
        <taxon>Maltschvirus</taxon>
        <taxon>Maltschvirus maltsch</taxon>
    </lineage>
</organism>
<proteinExistence type="predicted"/>
<sequence>MTETEVKLADLINFSSKQKPLEFEASFKDILQSKVASAIENKKMEIATSMFSPPDVESDEDDQDLEIDSEEETEEQEDGEAA</sequence>
<feature type="region of interest" description="Disordered" evidence="1">
    <location>
        <begin position="45"/>
        <end position="82"/>
    </location>
</feature>